<organism evidence="9 10">
    <name type="scientific">Trinickia dinghuensis</name>
    <dbReference type="NCBI Taxonomy" id="2291023"/>
    <lineage>
        <taxon>Bacteria</taxon>
        <taxon>Pseudomonadati</taxon>
        <taxon>Pseudomonadota</taxon>
        <taxon>Betaproteobacteria</taxon>
        <taxon>Burkholderiales</taxon>
        <taxon>Burkholderiaceae</taxon>
        <taxon>Trinickia</taxon>
    </lineage>
</organism>
<accession>A0A3D8K8N7</accession>
<evidence type="ECO:0000256" key="5">
    <source>
        <dbReference type="ARBA" id="ARBA00022989"/>
    </source>
</evidence>
<keyword evidence="6 7" id="KW-0472">Membrane</keyword>
<feature type="transmembrane region" description="Helical" evidence="7">
    <location>
        <begin position="71"/>
        <end position="89"/>
    </location>
</feature>
<evidence type="ECO:0000256" key="6">
    <source>
        <dbReference type="ARBA" id="ARBA00023136"/>
    </source>
</evidence>
<dbReference type="InterPro" id="IPR049177">
    <property type="entry name" value="MgtC_SapB_SrpB_YhiD_N"/>
</dbReference>
<comment type="similarity">
    <text evidence="2 7">Belongs to the MgtC/SapB family.</text>
</comment>
<keyword evidence="7" id="KW-0997">Cell inner membrane</keyword>
<evidence type="ECO:0000256" key="2">
    <source>
        <dbReference type="ARBA" id="ARBA00009298"/>
    </source>
</evidence>
<dbReference type="PRINTS" id="PR01837">
    <property type="entry name" value="MGTCSAPBPROT"/>
</dbReference>
<evidence type="ECO:0000256" key="1">
    <source>
        <dbReference type="ARBA" id="ARBA00004651"/>
    </source>
</evidence>
<keyword evidence="4 7" id="KW-0812">Transmembrane</keyword>
<gene>
    <name evidence="9" type="ORF">DWV00_03625</name>
</gene>
<evidence type="ECO:0000256" key="4">
    <source>
        <dbReference type="ARBA" id="ARBA00022692"/>
    </source>
</evidence>
<evidence type="ECO:0000256" key="3">
    <source>
        <dbReference type="ARBA" id="ARBA00022475"/>
    </source>
</evidence>
<dbReference type="Pfam" id="PF02308">
    <property type="entry name" value="MgtC"/>
    <property type="match status" value="1"/>
</dbReference>
<reference evidence="9 10" key="1">
    <citation type="submission" date="2018-08" db="EMBL/GenBank/DDBJ databases">
        <title>Paraburkholderia sp. DHOM06 isolated from forest soil.</title>
        <authorList>
            <person name="Gao Z.-H."/>
            <person name="Qiu L.-H."/>
        </authorList>
    </citation>
    <scope>NUCLEOTIDE SEQUENCE [LARGE SCALE GENOMIC DNA]</scope>
    <source>
        <strain evidence="9 10">DHOM06</strain>
    </source>
</reference>
<name>A0A3D8K8N7_9BURK</name>
<feature type="transmembrane region" description="Helical" evidence="7">
    <location>
        <begin position="7"/>
        <end position="24"/>
    </location>
</feature>
<protein>
    <recommendedName>
        <fullName evidence="7">Protein MgtC</fullName>
    </recommendedName>
</protein>
<keyword evidence="5 7" id="KW-1133">Transmembrane helix</keyword>
<dbReference type="EMBL" id="QRGA01000001">
    <property type="protein sequence ID" value="RDV01002.1"/>
    <property type="molecule type" value="Genomic_DNA"/>
</dbReference>
<dbReference type="PANTHER" id="PTHR33778:SF1">
    <property type="entry name" value="MAGNESIUM TRANSPORTER YHID-RELATED"/>
    <property type="match status" value="1"/>
</dbReference>
<proteinExistence type="inferred from homology"/>
<feature type="domain" description="MgtC/SapB/SrpB/YhiD N-terminal" evidence="8">
    <location>
        <begin position="11"/>
        <end position="140"/>
    </location>
</feature>
<dbReference type="Proteomes" id="UP000256838">
    <property type="component" value="Unassembled WGS sequence"/>
</dbReference>
<dbReference type="PANTHER" id="PTHR33778">
    <property type="entry name" value="PROTEIN MGTC"/>
    <property type="match status" value="1"/>
</dbReference>
<keyword evidence="10" id="KW-1185">Reference proteome</keyword>
<evidence type="ECO:0000259" key="8">
    <source>
        <dbReference type="Pfam" id="PF02308"/>
    </source>
</evidence>
<dbReference type="OrthoDB" id="9811198at2"/>
<evidence type="ECO:0000313" key="10">
    <source>
        <dbReference type="Proteomes" id="UP000256838"/>
    </source>
</evidence>
<sequence>MLGNSELIMRLILAAILGSVIGFERERQSWAAGLRTHMLVCVSSALVMIVSAFGFADVLGRPNVVLDPSRIAAQVVSGIGFLGAGAILLRGEVIRGLTTAASVWAVAAIGLAVGAGLNTAAIAATVIILAILAGMKPIERHYISMRLRRRVTLRVEHGALMLDSLRSILGRSSERVKQFIVQQSEEEPEYDDVVIGFSRVSNDEFIKLCDLLRRASCVRDLREEIENGESGNGSEDARADGR</sequence>
<comment type="subcellular location">
    <subcellularLocation>
        <location evidence="7">Cell inner membrane</location>
        <topology evidence="7">Multi-pass membrane protein</topology>
    </subcellularLocation>
    <subcellularLocation>
        <location evidence="1">Cell membrane</location>
        <topology evidence="1">Multi-pass membrane protein</topology>
    </subcellularLocation>
</comment>
<evidence type="ECO:0000313" key="9">
    <source>
        <dbReference type="EMBL" id="RDV01002.1"/>
    </source>
</evidence>
<keyword evidence="3" id="KW-1003">Cell membrane</keyword>
<comment type="caution">
    <text evidence="9">The sequence shown here is derived from an EMBL/GenBank/DDBJ whole genome shotgun (WGS) entry which is preliminary data.</text>
</comment>
<dbReference type="AlphaFoldDB" id="A0A3D8K8N7"/>
<feature type="transmembrane region" description="Helical" evidence="7">
    <location>
        <begin position="36"/>
        <end position="59"/>
    </location>
</feature>
<dbReference type="GO" id="GO:0005886">
    <property type="term" value="C:plasma membrane"/>
    <property type="evidence" value="ECO:0007669"/>
    <property type="project" value="UniProtKB-SubCell"/>
</dbReference>
<dbReference type="InterPro" id="IPR003416">
    <property type="entry name" value="MgtC/SapB/SrpB/YhiD_fam"/>
</dbReference>
<evidence type="ECO:0000256" key="7">
    <source>
        <dbReference type="RuleBase" id="RU365041"/>
    </source>
</evidence>
<dbReference type="RefSeq" id="WP_115532261.1">
    <property type="nucleotide sequence ID" value="NZ_QRGA01000001.1"/>
</dbReference>